<organism evidence="6 7">
    <name type="scientific">Clostridium thailandense</name>
    <dbReference type="NCBI Taxonomy" id="2794346"/>
    <lineage>
        <taxon>Bacteria</taxon>
        <taxon>Bacillati</taxon>
        <taxon>Bacillota</taxon>
        <taxon>Clostridia</taxon>
        <taxon>Eubacteriales</taxon>
        <taxon>Clostridiaceae</taxon>
        <taxon>Clostridium</taxon>
    </lineage>
</organism>
<feature type="modified residue" description="Glycine radical" evidence="3">
    <location>
        <position position="762"/>
    </location>
</feature>
<evidence type="ECO:0000313" key="7">
    <source>
        <dbReference type="Proteomes" id="UP000694308"/>
    </source>
</evidence>
<name>A0A949TZD4_9CLOT</name>
<keyword evidence="7" id="KW-1185">Reference proteome</keyword>
<sequence>MITERVKKLREQSVNAVPRISMERALIEDEVYKKYEGTVSVPVLRALVLKELMSKKKLCINDGELIVGERGEEPAATPTYPELCCHTLEDFDIMDRRERIFFKVSGSDKKLQEEIIIPYWEKRSMRHKILEKMTNEWKECYAAGIFTEFMEQRGPGHTSGDDKIFKKGFLDFKKDIEKAIENLDFFEDDEALDKKNQLEAMSIACDAVMILSKRYSVYAKELAAKEEDSDRKAELLEIADICSYIPANAPRNFREALQSYWFVHLCVISELNPWDAYNPGRLDQHLYPFYKKEIEEGSLTREMAEEMLQCFWVKFNNQPAPPKVGVTLKESGTYTDFANINVGGLKIDGSNGVNEVSYLLLDVIDEMQLLQPSSNVQISKKSPQKFVKRACEISRKGWGQPSMFNADSVVQELVRAGKSIEDARCGGTSGCVETGAFGKEAYILTGYFNLPKILEITLNNGIDIMTGKKIGIETGNPVEFKSYDELFEAYKKQLKHFVDIKIKGNRVIERLYATNMPVPFLSVVTNDCISKGKDYNGGGARYNTSYIQGVGIGTITDSLSAIKYQVFDKNNITIEELLQALKNNFEGNEDILNLVKNKTPKYGNDDDYADSIMREIFDAYYNEVNGRKNGREGVYRIDMLPTTCHVYFGAVMGASANGRKAHLPVSEGISPEKGADLNGPTAVVKSAAKMDHLRTGGTLLNQKFTPSVVQGEKGLNNMASLVRAYFTMDGHHIQFNVVDKKVLLEAQKNPDEYKDLIVRVAGYSDYFNNLDKVLQDEIIERTEQSFGETGCC</sequence>
<dbReference type="InterPro" id="IPR050012">
    <property type="entry name" value="Glycl_HYPD"/>
</dbReference>
<keyword evidence="2" id="KW-0456">Lyase</keyword>
<gene>
    <name evidence="6" type="ORF">I6U48_12045</name>
</gene>
<dbReference type="EMBL" id="JAEEGC010000052">
    <property type="protein sequence ID" value="MBV7273643.1"/>
    <property type="molecule type" value="Genomic_DNA"/>
</dbReference>
<dbReference type="AlphaFoldDB" id="A0A949TZD4"/>
<evidence type="ECO:0000256" key="1">
    <source>
        <dbReference type="ARBA" id="ARBA00022818"/>
    </source>
</evidence>
<dbReference type="Pfam" id="PF02901">
    <property type="entry name" value="PFL-like"/>
    <property type="match status" value="1"/>
</dbReference>
<dbReference type="GO" id="GO:0005829">
    <property type="term" value="C:cytosol"/>
    <property type="evidence" value="ECO:0007669"/>
    <property type="project" value="TreeGrafter"/>
</dbReference>
<dbReference type="RefSeq" id="WP_218320711.1">
    <property type="nucleotide sequence ID" value="NZ_JAEEGC010000052.1"/>
</dbReference>
<accession>A0A949TZD4</accession>
<dbReference type="PANTHER" id="PTHR43641">
    <property type="entry name" value="FORMATE ACETYLTRANSFERASE 3-RELATED"/>
    <property type="match status" value="1"/>
</dbReference>
<dbReference type="InterPro" id="IPR051215">
    <property type="entry name" value="GRE"/>
</dbReference>
<protein>
    <submittedName>
        <fullName evidence="6">Glycyl radical protein</fullName>
    </submittedName>
</protein>
<dbReference type="PROSITE" id="PS51149">
    <property type="entry name" value="GLY_RADICAL_2"/>
    <property type="match status" value="1"/>
</dbReference>
<dbReference type="Proteomes" id="UP000694308">
    <property type="component" value="Unassembled WGS sequence"/>
</dbReference>
<evidence type="ECO:0000259" key="4">
    <source>
        <dbReference type="PROSITE" id="PS51149"/>
    </source>
</evidence>
<dbReference type="CDD" id="cd01677">
    <property type="entry name" value="PFL2_DhaB_BssA"/>
    <property type="match status" value="1"/>
</dbReference>
<feature type="domain" description="PFL" evidence="5">
    <location>
        <begin position="4"/>
        <end position="660"/>
    </location>
</feature>
<comment type="caution">
    <text evidence="6">The sequence shown here is derived from an EMBL/GenBank/DDBJ whole genome shotgun (WGS) entry which is preliminary data.</text>
</comment>
<reference evidence="6" key="1">
    <citation type="submission" date="2020-12" db="EMBL/GenBank/DDBJ databases">
        <title>Clostridium thailandense sp. nov., a novel acetogenic bacterium isolated from peat land soil in Thailand.</title>
        <authorList>
            <person name="Chaikitkaew S."/>
            <person name="Birkeland N.K."/>
        </authorList>
    </citation>
    <scope>NUCLEOTIDE SEQUENCE</scope>
    <source>
        <strain evidence="6">PL3</strain>
    </source>
</reference>
<proteinExistence type="predicted"/>
<dbReference type="FunFam" id="3.20.70.20:FF:000008">
    <property type="entry name" value="Hypothetical formate acetyltransferase 3"/>
    <property type="match status" value="1"/>
</dbReference>
<evidence type="ECO:0000256" key="2">
    <source>
        <dbReference type="ARBA" id="ARBA00023239"/>
    </source>
</evidence>
<feature type="domain" description="Glycine radical" evidence="4">
    <location>
        <begin position="667"/>
        <end position="787"/>
    </location>
</feature>
<dbReference type="GO" id="GO:0016835">
    <property type="term" value="F:carbon-oxygen lyase activity"/>
    <property type="evidence" value="ECO:0007669"/>
    <property type="project" value="InterPro"/>
</dbReference>
<dbReference type="Pfam" id="PF01228">
    <property type="entry name" value="Gly_radical"/>
    <property type="match status" value="1"/>
</dbReference>
<keyword evidence="1 3" id="KW-0556">Organic radical</keyword>
<evidence type="ECO:0000313" key="6">
    <source>
        <dbReference type="EMBL" id="MBV7273643.1"/>
    </source>
</evidence>
<dbReference type="PANTHER" id="PTHR43641:SF2">
    <property type="entry name" value="DEHYDRATASE YBIW-RELATED"/>
    <property type="match status" value="1"/>
</dbReference>
<dbReference type="InterPro" id="IPR004184">
    <property type="entry name" value="PFL_dom"/>
</dbReference>
<evidence type="ECO:0000256" key="3">
    <source>
        <dbReference type="PROSITE-ProRule" id="PRU00493"/>
    </source>
</evidence>
<dbReference type="NCBIfam" id="NF043068">
    <property type="entry name" value="glycl_HYPD"/>
    <property type="match status" value="1"/>
</dbReference>
<dbReference type="InterPro" id="IPR001150">
    <property type="entry name" value="Gly_radical"/>
</dbReference>
<dbReference type="PROSITE" id="PS51554">
    <property type="entry name" value="PFL"/>
    <property type="match status" value="1"/>
</dbReference>
<evidence type="ECO:0000259" key="5">
    <source>
        <dbReference type="PROSITE" id="PS51554"/>
    </source>
</evidence>